<organism evidence="3 4">
    <name type="scientific">Oceanispirochaeta crateris</name>
    <dbReference type="NCBI Taxonomy" id="2518645"/>
    <lineage>
        <taxon>Bacteria</taxon>
        <taxon>Pseudomonadati</taxon>
        <taxon>Spirochaetota</taxon>
        <taxon>Spirochaetia</taxon>
        <taxon>Spirochaetales</taxon>
        <taxon>Spirochaetaceae</taxon>
        <taxon>Oceanispirochaeta</taxon>
    </lineage>
</organism>
<protein>
    <submittedName>
        <fullName evidence="3">GGDEF domain-containing protein</fullName>
    </submittedName>
</protein>
<dbReference type="FunFam" id="3.30.70.270:FF:000001">
    <property type="entry name" value="Diguanylate cyclase domain protein"/>
    <property type="match status" value="1"/>
</dbReference>
<keyword evidence="1" id="KW-1133">Transmembrane helix</keyword>
<dbReference type="InterPro" id="IPR029787">
    <property type="entry name" value="Nucleotide_cyclase"/>
</dbReference>
<sequence length="432" mass="49603">MNYNIKQIFIIQVIIFVLSIILVAVGSITFFSVQQVESRVITDFHHDLEIATAQFNYKCSMSRENIHAISSRSMIRNELYKWHKMEITLDEVKEFSQSKYVDGASVYANLIYAYRKDLQDNIIAKYENEPIPKHIPEYDKFYFDEDGYYLILRSEILSNSELIGYDTAAFRIGNFTRGKSELFQTTRIQDFPERNDSIRNYSVTLPIGENGCYVYAKLNQQYLKSEIINRIISILIHSLLIILVVIVVSYLTILKLTYRLVQELTDSSLIDPLTNLANRKALWESTAETLSKSSRYRFTFALLYIDIDGFKPVNDTYGHATGDQILKMISLRLLDTVRTSDTVFRIGGDEFVVLISQIEKNSHACLIAEKIHKSLSDSYEIDALKIKIGASIGISISNPDKIETVDRLISMADSAMYEVKNSGKNNYKIYSE</sequence>
<dbReference type="SMART" id="SM00267">
    <property type="entry name" value="GGDEF"/>
    <property type="match status" value="1"/>
</dbReference>
<dbReference type="PROSITE" id="PS50887">
    <property type="entry name" value="GGDEF"/>
    <property type="match status" value="1"/>
</dbReference>
<evidence type="ECO:0000313" key="3">
    <source>
        <dbReference type="EMBL" id="QEN08317.1"/>
    </source>
</evidence>
<feature type="domain" description="GGDEF" evidence="2">
    <location>
        <begin position="298"/>
        <end position="432"/>
    </location>
</feature>
<dbReference type="Proteomes" id="UP000324209">
    <property type="component" value="Chromosome"/>
</dbReference>
<dbReference type="RefSeq" id="WP_149486397.1">
    <property type="nucleotide sequence ID" value="NZ_CP036150.1"/>
</dbReference>
<dbReference type="InterPro" id="IPR052163">
    <property type="entry name" value="DGC-Regulatory_Protein"/>
</dbReference>
<keyword evidence="1" id="KW-0472">Membrane</keyword>
<proteinExistence type="predicted"/>
<gene>
    <name evidence="3" type="ORF">EXM22_10070</name>
</gene>
<dbReference type="EMBL" id="CP036150">
    <property type="protein sequence ID" value="QEN08317.1"/>
    <property type="molecule type" value="Genomic_DNA"/>
</dbReference>
<feature type="transmembrane region" description="Helical" evidence="1">
    <location>
        <begin position="231"/>
        <end position="253"/>
    </location>
</feature>
<name>A0A5C1QLG7_9SPIO</name>
<dbReference type="GO" id="GO:0003824">
    <property type="term" value="F:catalytic activity"/>
    <property type="evidence" value="ECO:0007669"/>
    <property type="project" value="UniProtKB-ARBA"/>
</dbReference>
<evidence type="ECO:0000256" key="1">
    <source>
        <dbReference type="SAM" id="Phobius"/>
    </source>
</evidence>
<dbReference type="InterPro" id="IPR000160">
    <property type="entry name" value="GGDEF_dom"/>
</dbReference>
<evidence type="ECO:0000259" key="2">
    <source>
        <dbReference type="PROSITE" id="PS50887"/>
    </source>
</evidence>
<feature type="transmembrane region" description="Helical" evidence="1">
    <location>
        <begin position="9"/>
        <end position="31"/>
    </location>
</feature>
<dbReference type="InterPro" id="IPR043128">
    <property type="entry name" value="Rev_trsase/Diguanyl_cyclase"/>
</dbReference>
<dbReference type="PANTHER" id="PTHR46663">
    <property type="entry name" value="DIGUANYLATE CYCLASE DGCT-RELATED"/>
    <property type="match status" value="1"/>
</dbReference>
<dbReference type="AlphaFoldDB" id="A0A5C1QLG7"/>
<dbReference type="Gene3D" id="3.30.70.270">
    <property type="match status" value="1"/>
</dbReference>
<dbReference type="Pfam" id="PF00990">
    <property type="entry name" value="GGDEF"/>
    <property type="match status" value="1"/>
</dbReference>
<evidence type="ECO:0000313" key="4">
    <source>
        <dbReference type="Proteomes" id="UP000324209"/>
    </source>
</evidence>
<dbReference type="KEGG" id="ock:EXM22_10070"/>
<dbReference type="PANTHER" id="PTHR46663:SF2">
    <property type="entry name" value="GGDEF DOMAIN-CONTAINING PROTEIN"/>
    <property type="match status" value="1"/>
</dbReference>
<dbReference type="SUPFAM" id="SSF55073">
    <property type="entry name" value="Nucleotide cyclase"/>
    <property type="match status" value="1"/>
</dbReference>
<keyword evidence="1" id="KW-0812">Transmembrane</keyword>
<dbReference type="NCBIfam" id="TIGR00254">
    <property type="entry name" value="GGDEF"/>
    <property type="match status" value="1"/>
</dbReference>
<dbReference type="OrthoDB" id="9779586at2"/>
<reference evidence="3 4" key="1">
    <citation type="submission" date="2019-02" db="EMBL/GenBank/DDBJ databases">
        <title>Complete Genome Sequence and Methylome Analysis of free living Spirochaetas.</title>
        <authorList>
            <person name="Fomenkov A."/>
            <person name="Dubinina G."/>
            <person name="Leshcheva N."/>
            <person name="Mikheeva N."/>
            <person name="Grabovich M."/>
            <person name="Vincze T."/>
            <person name="Roberts R.J."/>
        </authorList>
    </citation>
    <scope>NUCLEOTIDE SEQUENCE [LARGE SCALE GENOMIC DNA]</scope>
    <source>
        <strain evidence="3 4">K2</strain>
    </source>
</reference>
<dbReference type="CDD" id="cd01949">
    <property type="entry name" value="GGDEF"/>
    <property type="match status" value="1"/>
</dbReference>
<keyword evidence="4" id="KW-1185">Reference proteome</keyword>
<accession>A0A5C1QLG7</accession>